<dbReference type="AlphaFoldDB" id="A0A0L8MBF6"/>
<dbReference type="PANTHER" id="PTHR34094:SF1">
    <property type="entry name" value="PROTEIN FAM185A"/>
    <property type="match status" value="1"/>
</dbReference>
<dbReference type="Proteomes" id="UP000037084">
    <property type="component" value="Unassembled WGS sequence"/>
</dbReference>
<dbReference type="InterPro" id="IPR025164">
    <property type="entry name" value="Toastrack_DUF4097"/>
</dbReference>
<dbReference type="PANTHER" id="PTHR34094">
    <property type="match status" value="1"/>
</dbReference>
<dbReference type="EMBL" id="LGUV01000335">
    <property type="protein sequence ID" value="KOG47710.1"/>
    <property type="molecule type" value="Genomic_DNA"/>
</dbReference>
<evidence type="ECO:0000313" key="2">
    <source>
        <dbReference type="EMBL" id="KOG47710.1"/>
    </source>
</evidence>
<dbReference type="Pfam" id="PF13349">
    <property type="entry name" value="DUF4097"/>
    <property type="match status" value="1"/>
</dbReference>
<evidence type="ECO:0000313" key="3">
    <source>
        <dbReference type="Proteomes" id="UP000037084"/>
    </source>
</evidence>
<dbReference type="RefSeq" id="WP_053173419.1">
    <property type="nucleotide sequence ID" value="NZ_LGUV01000335.1"/>
</dbReference>
<reference evidence="3" key="1">
    <citation type="submission" date="2015-07" db="EMBL/GenBank/DDBJ databases">
        <authorList>
            <consortium name="Consortium for Microbial Forensics and Genomics (microFORGE)"/>
            <person name="Knight B.M."/>
            <person name="Roberts D.P."/>
            <person name="Lin D."/>
            <person name="Hari K."/>
            <person name="Fletcher J."/>
            <person name="Melcher U."/>
            <person name="Blagden T."/>
            <person name="Winegar R.A."/>
        </authorList>
    </citation>
    <scope>NUCLEOTIDE SEQUENCE [LARGE SCALE GENOMIC DNA]</scope>
    <source>
        <strain evidence="3">NRRL B-1447</strain>
    </source>
</reference>
<proteinExistence type="predicted"/>
<name>A0A0L8MBF6_STRVG</name>
<accession>A0A0L8MBF6</accession>
<sequence length="282" mass="29330">MPSYETKGPITATIHVEVGVARISATDRTDTVVEIHPRTAGDKDDIRAAEETKVEFTDGTLAIRTPKARGLFSARGSVTVDVALPQGSRLLGTLEMGDISCKGTLGECEVRTSAGDIRLDQAGAARLKTQHGDVQLDTAAGDVDVTTGSGEVRIRTVGGDADIKNSNGNTWLDDVAGDLRLKVANGNITVGRAQGSVTSKSSNGNVRIEEVARGTVELQTKAGNLEVGIRQGTAAWLDINSQSGTVYSTLGSAEGPAEGAETVKVHARTSLGDITIQRAHGA</sequence>
<dbReference type="PATRIC" id="fig|1961.12.peg.5134"/>
<comment type="caution">
    <text evidence="2">The sequence shown here is derived from an EMBL/GenBank/DDBJ whole genome shotgun (WGS) entry which is preliminary data.</text>
</comment>
<dbReference type="OrthoDB" id="3252095at2"/>
<gene>
    <name evidence="2" type="ORF">ADK75_22865</name>
</gene>
<feature type="domain" description="DUF4097" evidence="1">
    <location>
        <begin position="54"/>
        <end position="190"/>
    </location>
</feature>
<evidence type="ECO:0000259" key="1">
    <source>
        <dbReference type="Pfam" id="PF13349"/>
    </source>
</evidence>
<protein>
    <recommendedName>
        <fullName evidence="1">DUF4097 domain-containing protein</fullName>
    </recommendedName>
</protein>
<organism evidence="2 3">
    <name type="scientific">Streptomyces virginiae</name>
    <name type="common">Streptomyces cinnamonensis</name>
    <dbReference type="NCBI Taxonomy" id="1961"/>
    <lineage>
        <taxon>Bacteria</taxon>
        <taxon>Bacillati</taxon>
        <taxon>Actinomycetota</taxon>
        <taxon>Actinomycetes</taxon>
        <taxon>Kitasatosporales</taxon>
        <taxon>Streptomycetaceae</taxon>
        <taxon>Streptomyces</taxon>
    </lineage>
</organism>
<dbReference type="eggNOG" id="COG3595">
    <property type="taxonomic scope" value="Bacteria"/>
</dbReference>